<dbReference type="EMBL" id="DS990640">
    <property type="protein sequence ID" value="EGC47427.1"/>
    <property type="molecule type" value="Genomic_DNA"/>
</dbReference>
<organism evidence="2">
    <name type="scientific">Ajellomyces capsulatus (strain H88)</name>
    <name type="common">Darling's disease fungus</name>
    <name type="synonym">Histoplasma capsulatum</name>
    <dbReference type="NCBI Taxonomy" id="544711"/>
    <lineage>
        <taxon>Eukaryota</taxon>
        <taxon>Fungi</taxon>
        <taxon>Dikarya</taxon>
        <taxon>Ascomycota</taxon>
        <taxon>Pezizomycotina</taxon>
        <taxon>Eurotiomycetes</taxon>
        <taxon>Eurotiomycetidae</taxon>
        <taxon>Onygenales</taxon>
        <taxon>Ajellomycetaceae</taxon>
        <taxon>Histoplasma</taxon>
    </lineage>
</organism>
<evidence type="ECO:0000313" key="1">
    <source>
        <dbReference type="EMBL" id="EGC47427.1"/>
    </source>
</evidence>
<dbReference type="HOGENOM" id="CLU_1958930_0_0_1"/>
<accession>F0UMW0</accession>
<protein>
    <submittedName>
        <fullName evidence="1">Predicted protein</fullName>
    </submittedName>
</protein>
<name>F0UMW0_AJEC8</name>
<gene>
    <name evidence="1" type="ORF">HCEG_06642</name>
</gene>
<sequence length="128" mass="14696">MKELQQLSRELEWISVHESSQRVFQLQLTGRRAQTYTDSLYERDSERVQCYSCVAARRYCHIWSGGLARSHASGRAEEPFRESVVLWGSFENAQSLDSAETTSNNPFKGPSCDARRIYADSKNIQLTE</sequence>
<proteinExistence type="predicted"/>
<evidence type="ECO:0000313" key="2">
    <source>
        <dbReference type="Proteomes" id="UP000008142"/>
    </source>
</evidence>
<reference evidence="2" key="1">
    <citation type="submission" date="2008-07" db="EMBL/GenBank/DDBJ databases">
        <title>Annotation of Ajellomyces capsulatus strain H88.</title>
        <authorList>
            <person name="Champion M."/>
            <person name="Cuomo C."/>
            <person name="Ma L.-J."/>
            <person name="Henn M.R."/>
            <person name="Sil A."/>
            <person name="Goldman B."/>
            <person name="Young S.K."/>
            <person name="Kodira C.D."/>
            <person name="Zeng Q."/>
            <person name="Koehrsen M."/>
            <person name="Alvarado L."/>
            <person name="Berlin A."/>
            <person name="Borenstein D."/>
            <person name="Chen Z."/>
            <person name="Engels R."/>
            <person name="Freedman E."/>
            <person name="Gellesch M."/>
            <person name="Goldberg J."/>
            <person name="Griggs A."/>
            <person name="Gujja S."/>
            <person name="Heiman D."/>
            <person name="Hepburn T."/>
            <person name="Howarth C."/>
            <person name="Jen D."/>
            <person name="Larson L."/>
            <person name="Lewis B."/>
            <person name="Mehta T."/>
            <person name="Park D."/>
            <person name="Pearson M."/>
            <person name="Roberts A."/>
            <person name="Saif S."/>
            <person name="Shea T."/>
            <person name="Shenoy N."/>
            <person name="Sisk P."/>
            <person name="Stolte C."/>
            <person name="Sykes S."/>
            <person name="Walk T."/>
            <person name="White J."/>
            <person name="Yandava C."/>
            <person name="Klein B."/>
            <person name="McEwen J.G."/>
            <person name="Puccia R."/>
            <person name="Goldman G.H."/>
            <person name="Felipe M.S."/>
            <person name="Nino-Vega G."/>
            <person name="San-Blas G."/>
            <person name="Taylor J."/>
            <person name="Mendoza L."/>
            <person name="Galagan J."/>
            <person name="Nusbaum C."/>
            <person name="Birren B."/>
        </authorList>
    </citation>
    <scope>NUCLEOTIDE SEQUENCE [LARGE SCALE GENOMIC DNA]</scope>
    <source>
        <strain evidence="2">H88</strain>
    </source>
</reference>
<dbReference type="AlphaFoldDB" id="F0UMW0"/>
<dbReference type="Proteomes" id="UP000008142">
    <property type="component" value="Unassembled WGS sequence"/>
</dbReference>